<keyword evidence="2" id="KW-1185">Reference proteome</keyword>
<proteinExistence type="predicted"/>
<dbReference type="AlphaFoldDB" id="A0A9D4LRG7"/>
<comment type="caution">
    <text evidence="1">The sequence shown here is derived from an EMBL/GenBank/DDBJ whole genome shotgun (WGS) entry which is preliminary data.</text>
</comment>
<reference evidence="1" key="1">
    <citation type="journal article" date="2019" name="bioRxiv">
        <title>The Genome of the Zebra Mussel, Dreissena polymorpha: A Resource for Invasive Species Research.</title>
        <authorList>
            <person name="McCartney M.A."/>
            <person name="Auch B."/>
            <person name="Kono T."/>
            <person name="Mallez S."/>
            <person name="Zhang Y."/>
            <person name="Obille A."/>
            <person name="Becker A."/>
            <person name="Abrahante J.E."/>
            <person name="Garbe J."/>
            <person name="Badalamenti J.P."/>
            <person name="Herman A."/>
            <person name="Mangelson H."/>
            <person name="Liachko I."/>
            <person name="Sullivan S."/>
            <person name="Sone E.D."/>
            <person name="Koren S."/>
            <person name="Silverstein K.A.T."/>
            <person name="Beckman K.B."/>
            <person name="Gohl D.M."/>
        </authorList>
    </citation>
    <scope>NUCLEOTIDE SEQUENCE</scope>
    <source>
        <strain evidence="1">Duluth1</strain>
        <tissue evidence="1">Whole animal</tissue>
    </source>
</reference>
<dbReference type="Proteomes" id="UP000828390">
    <property type="component" value="Unassembled WGS sequence"/>
</dbReference>
<dbReference type="EMBL" id="JAIWYP010000002">
    <property type="protein sequence ID" value="KAH3862428.1"/>
    <property type="molecule type" value="Genomic_DNA"/>
</dbReference>
<gene>
    <name evidence="1" type="ORF">DPMN_025395</name>
</gene>
<organism evidence="1 2">
    <name type="scientific">Dreissena polymorpha</name>
    <name type="common">Zebra mussel</name>
    <name type="synonym">Mytilus polymorpha</name>
    <dbReference type="NCBI Taxonomy" id="45954"/>
    <lineage>
        <taxon>Eukaryota</taxon>
        <taxon>Metazoa</taxon>
        <taxon>Spiralia</taxon>
        <taxon>Lophotrochozoa</taxon>
        <taxon>Mollusca</taxon>
        <taxon>Bivalvia</taxon>
        <taxon>Autobranchia</taxon>
        <taxon>Heteroconchia</taxon>
        <taxon>Euheterodonta</taxon>
        <taxon>Imparidentia</taxon>
        <taxon>Neoheterodontei</taxon>
        <taxon>Myida</taxon>
        <taxon>Dreissenoidea</taxon>
        <taxon>Dreissenidae</taxon>
        <taxon>Dreissena</taxon>
    </lineage>
</organism>
<evidence type="ECO:0000313" key="1">
    <source>
        <dbReference type="EMBL" id="KAH3862428.1"/>
    </source>
</evidence>
<protein>
    <submittedName>
        <fullName evidence="1">Uncharacterized protein</fullName>
    </submittedName>
</protein>
<name>A0A9D4LRG7_DREPO</name>
<reference evidence="1" key="2">
    <citation type="submission" date="2020-11" db="EMBL/GenBank/DDBJ databases">
        <authorList>
            <person name="McCartney M.A."/>
            <person name="Auch B."/>
            <person name="Kono T."/>
            <person name="Mallez S."/>
            <person name="Becker A."/>
            <person name="Gohl D.M."/>
            <person name="Silverstein K.A.T."/>
            <person name="Koren S."/>
            <person name="Bechman K.B."/>
            <person name="Herman A."/>
            <person name="Abrahante J.E."/>
            <person name="Garbe J."/>
        </authorList>
    </citation>
    <scope>NUCLEOTIDE SEQUENCE</scope>
    <source>
        <strain evidence="1">Duluth1</strain>
        <tissue evidence="1">Whole animal</tissue>
    </source>
</reference>
<evidence type="ECO:0000313" key="2">
    <source>
        <dbReference type="Proteomes" id="UP000828390"/>
    </source>
</evidence>
<sequence>MKQDTPKRNIIILMGDLNAKTGSDNQGYEEARFRRGEQQRREKFTDKCATSNLVIRGSVFHHRRIQRAT</sequence>
<accession>A0A9D4LRG7</accession>